<dbReference type="PANTHER" id="PTHR14186:SF19">
    <property type="entry name" value="INSULIN-LIKE GROWTH FACTOR-BINDING PROTEIN 7"/>
    <property type="match status" value="1"/>
</dbReference>
<dbReference type="InterPro" id="IPR007110">
    <property type="entry name" value="Ig-like_dom"/>
</dbReference>
<dbReference type="InParanoid" id="T1HBS1"/>
<dbReference type="InterPro" id="IPR036058">
    <property type="entry name" value="Kazal_dom_sf"/>
</dbReference>
<evidence type="ECO:0000313" key="4">
    <source>
        <dbReference type="EnsemblMetazoa" id="RPRC001483-PA"/>
    </source>
</evidence>
<dbReference type="GO" id="GO:0009966">
    <property type="term" value="P:regulation of signal transduction"/>
    <property type="evidence" value="ECO:0007669"/>
    <property type="project" value="TreeGrafter"/>
</dbReference>
<dbReference type="STRING" id="13249.T1HBS1"/>
<dbReference type="SUPFAM" id="SSF48726">
    <property type="entry name" value="Immunoglobulin"/>
    <property type="match status" value="1"/>
</dbReference>
<dbReference type="AlphaFoldDB" id="T1HBS1"/>
<dbReference type="SMART" id="SM00280">
    <property type="entry name" value="KAZAL"/>
    <property type="match status" value="1"/>
</dbReference>
<dbReference type="EnsemblMetazoa" id="RPRC001483-RA">
    <property type="protein sequence ID" value="RPRC001483-PA"/>
    <property type="gene ID" value="RPRC001483"/>
</dbReference>
<dbReference type="Gene3D" id="2.60.40.10">
    <property type="entry name" value="Immunoglobulins"/>
    <property type="match status" value="1"/>
</dbReference>
<dbReference type="GO" id="GO:0005576">
    <property type="term" value="C:extracellular region"/>
    <property type="evidence" value="ECO:0007669"/>
    <property type="project" value="UniProtKB-SubCell"/>
</dbReference>
<reference evidence="4" key="1">
    <citation type="submission" date="2015-05" db="UniProtKB">
        <authorList>
            <consortium name="EnsemblMetazoa"/>
        </authorList>
    </citation>
    <scope>IDENTIFICATION</scope>
</reference>
<evidence type="ECO:0000256" key="3">
    <source>
        <dbReference type="ARBA" id="ARBA00022729"/>
    </source>
</evidence>
<dbReference type="PANTHER" id="PTHR14186">
    <property type="entry name" value="INSULIN-LIKE GROWTH FACTOR BINDING PROTEIN-RELATED"/>
    <property type="match status" value="1"/>
</dbReference>
<dbReference type="EMBL" id="ACPB03011660">
    <property type="status" value="NOT_ANNOTATED_CDS"/>
    <property type="molecule type" value="Genomic_DNA"/>
</dbReference>
<evidence type="ECO:0000313" key="5">
    <source>
        <dbReference type="Proteomes" id="UP000015103"/>
    </source>
</evidence>
<keyword evidence="2" id="KW-0964">Secreted</keyword>
<dbReference type="InterPro" id="IPR036179">
    <property type="entry name" value="Ig-like_dom_sf"/>
</dbReference>
<sequence length="187" mass="20369">MFSTIFLPPAMLVFISTTVALVLQTPPVLPIEFCKLCDNVFCPPTAEACPSTSRVNDPCGCCPDGICPAAESETCSPAVPCERGYFCEQEEETAAGVCRCRRDLRAVCASDNTTYLSICQMEEQPHKPSLLKWGHCDSAPHIVSGGEDVEVLLGQPLAVDCEIKGAPIPSVTWYFNEVFHMFANVFQ</sequence>
<dbReference type="InterPro" id="IPR002350">
    <property type="entry name" value="Kazal_dom"/>
</dbReference>
<dbReference type="HOGENOM" id="CLU_1449407_0_0_1"/>
<dbReference type="Proteomes" id="UP000015103">
    <property type="component" value="Unassembled WGS sequence"/>
</dbReference>
<accession>T1HBS1</accession>
<dbReference type="VEuPathDB" id="VectorBase:RPRC001483"/>
<dbReference type="Gene3D" id="3.30.60.30">
    <property type="match status" value="1"/>
</dbReference>
<protein>
    <submittedName>
        <fullName evidence="4">Uncharacterized protein</fullName>
    </submittedName>
</protein>
<keyword evidence="3" id="KW-0732">Signal</keyword>
<evidence type="ECO:0000256" key="1">
    <source>
        <dbReference type="ARBA" id="ARBA00004613"/>
    </source>
</evidence>
<keyword evidence="5" id="KW-1185">Reference proteome</keyword>
<dbReference type="PROSITE" id="PS50835">
    <property type="entry name" value="IG_LIKE"/>
    <property type="match status" value="1"/>
</dbReference>
<dbReference type="InterPro" id="IPR013783">
    <property type="entry name" value="Ig-like_fold"/>
</dbReference>
<organism evidence="4 5">
    <name type="scientific">Rhodnius prolixus</name>
    <name type="common">Triatomid bug</name>
    <dbReference type="NCBI Taxonomy" id="13249"/>
    <lineage>
        <taxon>Eukaryota</taxon>
        <taxon>Metazoa</taxon>
        <taxon>Ecdysozoa</taxon>
        <taxon>Arthropoda</taxon>
        <taxon>Hexapoda</taxon>
        <taxon>Insecta</taxon>
        <taxon>Pterygota</taxon>
        <taxon>Neoptera</taxon>
        <taxon>Paraneoptera</taxon>
        <taxon>Hemiptera</taxon>
        <taxon>Heteroptera</taxon>
        <taxon>Panheteroptera</taxon>
        <taxon>Cimicomorpha</taxon>
        <taxon>Reduviidae</taxon>
        <taxon>Triatominae</taxon>
        <taxon>Rhodnius</taxon>
    </lineage>
</organism>
<dbReference type="InterPro" id="IPR011390">
    <property type="entry name" value="IGFBP_rP_mac25"/>
</dbReference>
<dbReference type="GO" id="GO:0001558">
    <property type="term" value="P:regulation of cell growth"/>
    <property type="evidence" value="ECO:0007669"/>
    <property type="project" value="InterPro"/>
</dbReference>
<dbReference type="GO" id="GO:0005520">
    <property type="term" value="F:insulin-like growth factor binding"/>
    <property type="evidence" value="ECO:0007669"/>
    <property type="project" value="InterPro"/>
</dbReference>
<comment type="subcellular location">
    <subcellularLocation>
        <location evidence="1">Secreted</location>
    </subcellularLocation>
</comment>
<name>T1HBS1_RHOPR</name>
<dbReference type="PROSITE" id="PS51465">
    <property type="entry name" value="KAZAL_2"/>
    <property type="match status" value="1"/>
</dbReference>
<proteinExistence type="predicted"/>
<dbReference type="SUPFAM" id="SSF100895">
    <property type="entry name" value="Kazal-type serine protease inhibitors"/>
    <property type="match status" value="1"/>
</dbReference>
<evidence type="ECO:0000256" key="2">
    <source>
        <dbReference type="ARBA" id="ARBA00022525"/>
    </source>
</evidence>